<sequence>MNNIDYLIDSFTDYMKNYLLLSEKTIVAYSKDLSQFSDFLTIYDPTVKIDNIDHITIRHFIAHLLEDGLSRISVERKVSALKAFFKFLKRKGLINTNPSAFISFRRGERTLPTVIKTHNEAEKLVETPLKDEYYIARRIKNPKMGAIKVRDMCMMRLMYGLGLRSSEVVSLDIEDVNRGDFIHIKH</sequence>
<dbReference type="Gene3D" id="1.10.150.130">
    <property type="match status" value="1"/>
</dbReference>
<proteinExistence type="inferred from homology"/>
<dbReference type="Pfam" id="PF02899">
    <property type="entry name" value="Phage_int_SAM_1"/>
    <property type="match status" value="1"/>
</dbReference>
<evidence type="ECO:0000259" key="6">
    <source>
        <dbReference type="PROSITE" id="PS51898"/>
    </source>
</evidence>
<dbReference type="GO" id="GO:0006310">
    <property type="term" value="P:DNA recombination"/>
    <property type="evidence" value="ECO:0007669"/>
    <property type="project" value="UniProtKB-KW"/>
</dbReference>
<gene>
    <name evidence="8" type="ORF">B6D57_03045</name>
</gene>
<dbReference type="GO" id="GO:0003677">
    <property type="term" value="F:DNA binding"/>
    <property type="evidence" value="ECO:0007669"/>
    <property type="project" value="UniProtKB-UniRule"/>
</dbReference>
<evidence type="ECO:0000313" key="9">
    <source>
        <dbReference type="Proteomes" id="UP000192611"/>
    </source>
</evidence>
<dbReference type="InterPro" id="IPR010998">
    <property type="entry name" value="Integrase_recombinase_N"/>
</dbReference>
<evidence type="ECO:0008006" key="10">
    <source>
        <dbReference type="Google" id="ProtNLM"/>
    </source>
</evidence>
<dbReference type="InterPro" id="IPR002104">
    <property type="entry name" value="Integrase_catalytic"/>
</dbReference>
<dbReference type="Proteomes" id="UP000192611">
    <property type="component" value="Unassembled WGS sequence"/>
</dbReference>
<evidence type="ECO:0000256" key="3">
    <source>
        <dbReference type="ARBA" id="ARBA00023125"/>
    </source>
</evidence>
<feature type="domain" description="Core-binding (CB)" evidence="7">
    <location>
        <begin position="9"/>
        <end position="89"/>
    </location>
</feature>
<evidence type="ECO:0000313" key="8">
    <source>
        <dbReference type="EMBL" id="OQX90463.1"/>
    </source>
</evidence>
<protein>
    <recommendedName>
        <fullName evidence="10">Core-binding (CB) domain-containing protein</fullName>
    </recommendedName>
</protein>
<comment type="caution">
    <text evidence="8">The sequence shown here is derived from an EMBL/GenBank/DDBJ whole genome shotgun (WGS) entry which is preliminary data.</text>
</comment>
<dbReference type="InterPro" id="IPR011010">
    <property type="entry name" value="DNA_brk_join_enz"/>
</dbReference>
<dbReference type="InterPro" id="IPR013762">
    <property type="entry name" value="Integrase-like_cat_sf"/>
</dbReference>
<evidence type="ECO:0000256" key="2">
    <source>
        <dbReference type="ARBA" id="ARBA00022908"/>
    </source>
</evidence>
<dbReference type="PROSITE" id="PS51900">
    <property type="entry name" value="CB"/>
    <property type="match status" value="1"/>
</dbReference>
<dbReference type="EMBL" id="NATQ01000051">
    <property type="protein sequence ID" value="OQX90463.1"/>
    <property type="molecule type" value="Genomic_DNA"/>
</dbReference>
<evidence type="ECO:0000259" key="7">
    <source>
        <dbReference type="PROSITE" id="PS51900"/>
    </source>
</evidence>
<dbReference type="GO" id="GO:0015074">
    <property type="term" value="P:DNA integration"/>
    <property type="evidence" value="ECO:0007669"/>
    <property type="project" value="UniProtKB-KW"/>
</dbReference>
<evidence type="ECO:0000256" key="1">
    <source>
        <dbReference type="ARBA" id="ARBA00008857"/>
    </source>
</evidence>
<evidence type="ECO:0000256" key="5">
    <source>
        <dbReference type="PROSITE-ProRule" id="PRU01248"/>
    </source>
</evidence>
<organism evidence="8 9">
    <name type="scientific">Candidatus Coatesbacteria bacterium 4484_99</name>
    <dbReference type="NCBI Taxonomy" id="1970774"/>
    <lineage>
        <taxon>Bacteria</taxon>
        <taxon>Candidatus Coatesiibacteriota</taxon>
    </lineage>
</organism>
<dbReference type="PANTHER" id="PTHR30349:SF41">
    <property type="entry name" value="INTEGRASE_RECOMBINASE PROTEIN MJ0367-RELATED"/>
    <property type="match status" value="1"/>
</dbReference>
<comment type="similarity">
    <text evidence="1">Belongs to the 'phage' integrase family.</text>
</comment>
<dbReference type="AlphaFoldDB" id="A0A1W9S0Y5"/>
<feature type="domain" description="Tyr recombinase" evidence="6">
    <location>
        <begin position="110"/>
        <end position="186"/>
    </location>
</feature>
<dbReference type="SUPFAM" id="SSF56349">
    <property type="entry name" value="DNA breaking-rejoining enzymes"/>
    <property type="match status" value="1"/>
</dbReference>
<dbReference type="InterPro" id="IPR044068">
    <property type="entry name" value="CB"/>
</dbReference>
<reference evidence="9" key="1">
    <citation type="submission" date="2017-03" db="EMBL/GenBank/DDBJ databases">
        <title>Novel pathways for hydrocarbon cycling and metabolic interdependencies in hydrothermal sediment communities.</title>
        <authorList>
            <person name="Dombrowski N."/>
            <person name="Seitz K."/>
            <person name="Teske A."/>
            <person name="Baker B."/>
        </authorList>
    </citation>
    <scope>NUCLEOTIDE SEQUENCE [LARGE SCALE GENOMIC DNA]</scope>
</reference>
<evidence type="ECO:0000256" key="4">
    <source>
        <dbReference type="ARBA" id="ARBA00023172"/>
    </source>
</evidence>
<feature type="non-terminal residue" evidence="8">
    <location>
        <position position="186"/>
    </location>
</feature>
<dbReference type="InterPro" id="IPR050090">
    <property type="entry name" value="Tyrosine_recombinase_XerCD"/>
</dbReference>
<keyword evidence="4" id="KW-0233">DNA recombination</keyword>
<accession>A0A1W9S0Y5</accession>
<dbReference type="PROSITE" id="PS51898">
    <property type="entry name" value="TYR_RECOMBINASE"/>
    <property type="match status" value="1"/>
</dbReference>
<keyword evidence="3 5" id="KW-0238">DNA-binding</keyword>
<keyword evidence="2" id="KW-0229">DNA integration</keyword>
<dbReference type="PANTHER" id="PTHR30349">
    <property type="entry name" value="PHAGE INTEGRASE-RELATED"/>
    <property type="match status" value="1"/>
</dbReference>
<dbReference type="Gene3D" id="1.10.443.10">
    <property type="entry name" value="Intergrase catalytic core"/>
    <property type="match status" value="1"/>
</dbReference>
<dbReference type="InterPro" id="IPR004107">
    <property type="entry name" value="Integrase_SAM-like_N"/>
</dbReference>
<name>A0A1W9S0Y5_9BACT</name>